<evidence type="ECO:0000313" key="3">
    <source>
        <dbReference type="EMBL" id="EIC02225.1"/>
    </source>
</evidence>
<dbReference type="STRING" id="907348.TresaDRAFT_1489"/>
<dbReference type="InterPro" id="IPR005532">
    <property type="entry name" value="SUMF_dom"/>
</dbReference>
<evidence type="ECO:0000313" key="4">
    <source>
        <dbReference type="Proteomes" id="UP000003571"/>
    </source>
</evidence>
<organism evidence="3 4">
    <name type="scientific">Treponema saccharophilum DSM 2985</name>
    <dbReference type="NCBI Taxonomy" id="907348"/>
    <lineage>
        <taxon>Bacteria</taxon>
        <taxon>Pseudomonadati</taxon>
        <taxon>Spirochaetota</taxon>
        <taxon>Spirochaetia</taxon>
        <taxon>Spirochaetales</taxon>
        <taxon>Treponemataceae</taxon>
        <taxon>Treponema</taxon>
    </lineage>
</organism>
<reference evidence="3 4" key="1">
    <citation type="submission" date="2011-09" db="EMBL/GenBank/DDBJ databases">
        <title>The draft genome of Treponema saccharophilum DSM 2985.</title>
        <authorList>
            <consortium name="US DOE Joint Genome Institute (JGI-PGF)"/>
            <person name="Lucas S."/>
            <person name="Copeland A."/>
            <person name="Lapidus A."/>
            <person name="Glavina del Rio T."/>
            <person name="Dalin E."/>
            <person name="Tice H."/>
            <person name="Bruce D."/>
            <person name="Goodwin L."/>
            <person name="Pitluck S."/>
            <person name="Peters L."/>
            <person name="Kyrpides N."/>
            <person name="Mavromatis K."/>
            <person name="Ivanova N."/>
            <person name="Markowitz V."/>
            <person name="Cheng J.-F."/>
            <person name="Hugenholtz P."/>
            <person name="Woyke T."/>
            <person name="Wu D."/>
            <person name="Gronow S."/>
            <person name="Wellnitz S."/>
            <person name="Brambilla E."/>
            <person name="Klenk H.-P."/>
            <person name="Eisen J.A."/>
        </authorList>
    </citation>
    <scope>NUCLEOTIDE SEQUENCE [LARGE SCALE GENOMIC DNA]</scope>
    <source>
        <strain evidence="3 4">DSM 2985</strain>
    </source>
</reference>
<dbReference type="PATRIC" id="fig|907348.3.peg.941"/>
<dbReference type="Pfam" id="PF03781">
    <property type="entry name" value="FGE-sulfatase"/>
    <property type="match status" value="1"/>
</dbReference>
<sequence length="294" mass="32508">MMRYNKISRCAAVLICVLCFSVASCRDMIADMDALSPDTYDIQSLSMIKVDNKEKSFRLNQYETTYLLWYDVLVWAKSHGFAFIQDAEAGLTGNSGEPGRTAFFPVTKIHPADLIAWCNAYSAKEGLAYVYFSDSAKTHPVFRAQDIADSSQKADEGGNAVVTYNYSVKTVYADESANGYRLPSKSEWQYAAQGGKSYGSTKFAGSDVLSEVASLGKIRFSGSYKPNELGLYDMCGNVSEITLDSSGTWGAYGGHYANTQDNLFYVRGNITSLYSIVQSYPNMFGFRLCQTMTE</sequence>
<dbReference type="InterPro" id="IPR016187">
    <property type="entry name" value="CTDL_fold"/>
</dbReference>
<proteinExistence type="predicted"/>
<feature type="signal peptide" evidence="1">
    <location>
        <begin position="1"/>
        <end position="25"/>
    </location>
</feature>
<gene>
    <name evidence="3" type="ORF">TresaDRAFT_1489</name>
</gene>
<dbReference type="PROSITE" id="PS51257">
    <property type="entry name" value="PROKAR_LIPOPROTEIN"/>
    <property type="match status" value="1"/>
</dbReference>
<dbReference type="InterPro" id="IPR042095">
    <property type="entry name" value="SUMF_sf"/>
</dbReference>
<name>H7EJI7_9SPIR</name>
<dbReference type="SUPFAM" id="SSF56436">
    <property type="entry name" value="C-type lectin-like"/>
    <property type="match status" value="1"/>
</dbReference>
<comment type="caution">
    <text evidence="3">The sequence shown here is derived from an EMBL/GenBank/DDBJ whole genome shotgun (WGS) entry which is preliminary data.</text>
</comment>
<dbReference type="AlphaFoldDB" id="H7EJI7"/>
<feature type="domain" description="Sulfatase-modifying factor enzyme-like" evidence="2">
    <location>
        <begin position="53"/>
        <end position="245"/>
    </location>
</feature>
<feature type="chain" id="PRO_5003609747" description="Sulfatase-modifying factor enzyme-like domain-containing protein" evidence="1">
    <location>
        <begin position="26"/>
        <end position="294"/>
    </location>
</feature>
<accession>H7EJI7</accession>
<dbReference type="Proteomes" id="UP000003571">
    <property type="component" value="Unassembled WGS sequence"/>
</dbReference>
<dbReference type="eggNOG" id="COG1262">
    <property type="taxonomic scope" value="Bacteria"/>
</dbReference>
<dbReference type="EMBL" id="AGRW01000041">
    <property type="protein sequence ID" value="EIC02225.1"/>
    <property type="molecule type" value="Genomic_DNA"/>
</dbReference>
<evidence type="ECO:0000256" key="1">
    <source>
        <dbReference type="SAM" id="SignalP"/>
    </source>
</evidence>
<evidence type="ECO:0000259" key="2">
    <source>
        <dbReference type="Pfam" id="PF03781"/>
    </source>
</evidence>
<keyword evidence="1" id="KW-0732">Signal</keyword>
<protein>
    <recommendedName>
        <fullName evidence="2">Sulfatase-modifying factor enzyme-like domain-containing protein</fullName>
    </recommendedName>
</protein>
<keyword evidence="4" id="KW-1185">Reference proteome</keyword>
<dbReference type="Gene3D" id="3.90.1580.10">
    <property type="entry name" value="paralog of FGE (formylglycine-generating enzyme)"/>
    <property type="match status" value="1"/>
</dbReference>